<evidence type="ECO:0000313" key="6">
    <source>
        <dbReference type="EMBL" id="AZZ65409.1"/>
    </source>
</evidence>
<evidence type="ECO:0000313" key="7">
    <source>
        <dbReference type="Proteomes" id="UP000256585"/>
    </source>
</evidence>
<keyword evidence="4" id="KW-0472">Membrane</keyword>
<feature type="domain" description="PTS EIIB type-1" evidence="5">
    <location>
        <begin position="44"/>
        <end position="120"/>
    </location>
</feature>
<dbReference type="InterPro" id="IPR036878">
    <property type="entry name" value="Glu_permease_IIB"/>
</dbReference>
<dbReference type="GO" id="GO:0009401">
    <property type="term" value="P:phosphoenolpyruvate-dependent sugar phosphotransferase system"/>
    <property type="evidence" value="ECO:0007669"/>
    <property type="project" value="UniProtKB-KW"/>
</dbReference>
<keyword evidence="4" id="KW-1133">Transmembrane helix</keyword>
<dbReference type="AlphaFoldDB" id="A0A3Q9VBG3"/>
<dbReference type="PROSITE" id="PS51098">
    <property type="entry name" value="PTS_EIIB_TYPE_1"/>
    <property type="match status" value="1"/>
</dbReference>
<name>A0A3Q9VBG3_9BACT</name>
<dbReference type="KEGG" id="mphc:DMC14_001220"/>
<accession>A0A3Q9VBG3</accession>
<dbReference type="SUPFAM" id="SSF55604">
    <property type="entry name" value="Glucose permease domain IIB"/>
    <property type="match status" value="1"/>
</dbReference>
<dbReference type="GO" id="GO:0008982">
    <property type="term" value="F:protein-N(PI)-phosphohistidine-sugar phosphotransferase activity"/>
    <property type="evidence" value="ECO:0007669"/>
    <property type="project" value="InterPro"/>
</dbReference>
<sequence length="120" mass="13840">MNSKNKFLYFFLIIITFGFILIYWKKKYRQIKQKDYLSKETKISFDLEDLLKNLGGKDNIKSLSSTQKILKVFFFDKQKVNSLELKKLDGVSGIALQSGSVSLVLGNTAKHVEELINEVK</sequence>
<keyword evidence="6" id="KW-0813">Transport</keyword>
<gene>
    <name evidence="6" type="ORF">DMC14_001220</name>
</gene>
<evidence type="ECO:0000256" key="1">
    <source>
        <dbReference type="ARBA" id="ARBA00022679"/>
    </source>
</evidence>
<dbReference type="RefSeq" id="WP_116171761.1">
    <property type="nucleotide sequence ID" value="NZ_CP033058.2"/>
</dbReference>
<dbReference type="InterPro" id="IPR001996">
    <property type="entry name" value="PTS_IIB_1"/>
</dbReference>
<keyword evidence="6" id="KW-0762">Sugar transport</keyword>
<reference evidence="6" key="1">
    <citation type="submission" date="2019-03" db="EMBL/GenBank/DDBJ databases">
        <title>Draft Sequence and Annotation of the Mycoplasma phocicerebrale Strain 1049T Genome.</title>
        <authorList>
            <person name="Frasca S.Jr."/>
            <person name="Kutish G.F."/>
            <person name="Castellanos Gell J."/>
            <person name="Michaels D.L."/>
            <person name="Brown D.R."/>
        </authorList>
    </citation>
    <scope>NUCLEOTIDE SEQUENCE</scope>
    <source>
        <strain evidence="6">1049</strain>
    </source>
</reference>
<evidence type="ECO:0000256" key="2">
    <source>
        <dbReference type="ARBA" id="ARBA00022683"/>
    </source>
</evidence>
<dbReference type="OrthoDB" id="400941at2"/>
<protein>
    <submittedName>
        <fullName evidence="6">PTS glucose transporter subunit IIB</fullName>
    </submittedName>
</protein>
<evidence type="ECO:0000256" key="4">
    <source>
        <dbReference type="SAM" id="Phobius"/>
    </source>
</evidence>
<dbReference type="Gene3D" id="3.30.1360.60">
    <property type="entry name" value="Glucose permease domain IIB"/>
    <property type="match status" value="1"/>
</dbReference>
<keyword evidence="2" id="KW-0598">Phosphotransferase system</keyword>
<keyword evidence="7" id="KW-1185">Reference proteome</keyword>
<evidence type="ECO:0000256" key="3">
    <source>
        <dbReference type="PROSITE-ProRule" id="PRU00421"/>
    </source>
</evidence>
<evidence type="ECO:0000259" key="5">
    <source>
        <dbReference type="PROSITE" id="PS51098"/>
    </source>
</evidence>
<dbReference type="EMBL" id="CP033058">
    <property type="protein sequence ID" value="AZZ65409.1"/>
    <property type="molecule type" value="Genomic_DNA"/>
</dbReference>
<dbReference type="Proteomes" id="UP000256585">
    <property type="component" value="Chromosome"/>
</dbReference>
<feature type="transmembrane region" description="Helical" evidence="4">
    <location>
        <begin position="6"/>
        <end position="24"/>
    </location>
</feature>
<comment type="caution">
    <text evidence="3">Lacks conserved residue(s) required for the propagation of feature annotation.</text>
</comment>
<organism evidence="6 7">
    <name type="scientific">Metamycoplasma phocicerebrale</name>
    <dbReference type="NCBI Taxonomy" id="142649"/>
    <lineage>
        <taxon>Bacteria</taxon>
        <taxon>Bacillati</taxon>
        <taxon>Mycoplasmatota</taxon>
        <taxon>Mycoplasmoidales</taxon>
        <taxon>Metamycoplasmataceae</taxon>
        <taxon>Metamycoplasma</taxon>
    </lineage>
</organism>
<proteinExistence type="predicted"/>
<keyword evidence="1" id="KW-0808">Transferase</keyword>
<keyword evidence="4" id="KW-0812">Transmembrane</keyword>